<dbReference type="PANTHER" id="PTHR24412">
    <property type="entry name" value="KELCH PROTEIN"/>
    <property type="match status" value="1"/>
</dbReference>
<sequence>LKRLRKKNSMTDVELKLPDRSTISCHKLILVAASPFFATMFESGMKESTQQVVQLDFSDAVTIKMIIDYFYSGEIDINVGNVQDLIAASEFLCLDDLKGHLGAFMTDQINASNCFEFYRYARKFNLGKLIPHCLEHILANFAQAFRSIETIIHLSEEELISVVSDDRLKADNEDMVFHCVVRWTNADPKKRRDAFVKIASFIRFPFCTQELLDRVPREPLMMNSACLDILSEAMSVRSPTQTPSWLPVHRSSITSGTLNLLVSSTGIYWIDEEGAHGKWRTESSNHSSFNWVPHWVTNYSSMFIQGKLFSFGGQKNGAYCSTVQSLDPIEREWKPEPPMLQPCSKPYIVHFGNKIYVLGGVDASGQTLFTQEFDPVWGTWQLKAEMPGVCQSGAAVSLNENIFVVGGAERVCFRFTPSSDTWTVLSRPTH</sequence>
<dbReference type="SMART" id="SM00225">
    <property type="entry name" value="BTB"/>
    <property type="match status" value="1"/>
</dbReference>
<dbReference type="SUPFAM" id="SSF117281">
    <property type="entry name" value="Kelch motif"/>
    <property type="match status" value="1"/>
</dbReference>
<organism evidence="4">
    <name type="scientific">Capitella teleta</name>
    <name type="common">Polychaete worm</name>
    <dbReference type="NCBI Taxonomy" id="283909"/>
    <lineage>
        <taxon>Eukaryota</taxon>
        <taxon>Metazoa</taxon>
        <taxon>Spiralia</taxon>
        <taxon>Lophotrochozoa</taxon>
        <taxon>Annelida</taxon>
        <taxon>Polychaeta</taxon>
        <taxon>Sedentaria</taxon>
        <taxon>Scolecida</taxon>
        <taxon>Capitellidae</taxon>
        <taxon>Capitella</taxon>
    </lineage>
</organism>
<proteinExistence type="predicted"/>
<dbReference type="Pfam" id="PF01344">
    <property type="entry name" value="Kelch_1"/>
    <property type="match status" value="1"/>
</dbReference>
<dbReference type="InterPro" id="IPR011705">
    <property type="entry name" value="BACK"/>
</dbReference>
<keyword evidence="1" id="KW-0880">Kelch repeat</keyword>
<evidence type="ECO:0000256" key="2">
    <source>
        <dbReference type="ARBA" id="ARBA00022737"/>
    </source>
</evidence>
<dbReference type="Gene3D" id="1.25.40.420">
    <property type="match status" value="1"/>
</dbReference>
<dbReference type="Pfam" id="PF00651">
    <property type="entry name" value="BTB"/>
    <property type="match status" value="1"/>
</dbReference>
<dbReference type="HOGENOM" id="CLU_004253_14_0_1"/>
<evidence type="ECO:0000313" key="5">
    <source>
        <dbReference type="EnsemblMetazoa" id="CapteP63511"/>
    </source>
</evidence>
<keyword evidence="2" id="KW-0677">Repeat</keyword>
<dbReference type="Pfam" id="PF07707">
    <property type="entry name" value="BACK"/>
    <property type="match status" value="1"/>
</dbReference>
<dbReference type="SMART" id="SM00875">
    <property type="entry name" value="BACK"/>
    <property type="match status" value="1"/>
</dbReference>
<dbReference type="Proteomes" id="UP000014760">
    <property type="component" value="Unassembled WGS sequence"/>
</dbReference>
<dbReference type="Gene3D" id="3.30.710.10">
    <property type="entry name" value="Potassium Channel Kv1.1, Chain A"/>
    <property type="match status" value="1"/>
</dbReference>
<dbReference type="EMBL" id="KB299619">
    <property type="protein sequence ID" value="ELU07749.1"/>
    <property type="molecule type" value="Genomic_DNA"/>
</dbReference>
<name>R7UMI4_CAPTE</name>
<feature type="domain" description="BTB" evidence="3">
    <location>
        <begin position="11"/>
        <end position="79"/>
    </location>
</feature>
<feature type="non-terminal residue" evidence="4">
    <location>
        <position position="430"/>
    </location>
</feature>
<protein>
    <recommendedName>
        <fullName evidence="3">BTB domain-containing protein</fullName>
    </recommendedName>
</protein>
<dbReference type="PANTHER" id="PTHR24412:SF272">
    <property type="entry name" value="KELCH-LIKE PROTEIN DIABLO"/>
    <property type="match status" value="1"/>
</dbReference>
<dbReference type="SMART" id="SM00612">
    <property type="entry name" value="Kelch"/>
    <property type="match status" value="2"/>
</dbReference>
<reference evidence="5" key="3">
    <citation type="submission" date="2015-06" db="UniProtKB">
        <authorList>
            <consortium name="EnsemblMetazoa"/>
        </authorList>
    </citation>
    <scope>IDENTIFICATION</scope>
</reference>
<dbReference type="InterPro" id="IPR000210">
    <property type="entry name" value="BTB/POZ_dom"/>
</dbReference>
<dbReference type="EMBL" id="AMQN01001104">
    <property type="status" value="NOT_ANNOTATED_CDS"/>
    <property type="molecule type" value="Genomic_DNA"/>
</dbReference>
<dbReference type="OrthoDB" id="6059210at2759"/>
<evidence type="ECO:0000313" key="4">
    <source>
        <dbReference type="EMBL" id="ELU07749.1"/>
    </source>
</evidence>
<dbReference type="InterPro" id="IPR006652">
    <property type="entry name" value="Kelch_1"/>
</dbReference>
<accession>R7UMI4</accession>
<dbReference type="OMA" id="ERYDSTI"/>
<reference evidence="4 6" key="2">
    <citation type="journal article" date="2013" name="Nature">
        <title>Insights into bilaterian evolution from three spiralian genomes.</title>
        <authorList>
            <person name="Simakov O."/>
            <person name="Marletaz F."/>
            <person name="Cho S.J."/>
            <person name="Edsinger-Gonzales E."/>
            <person name="Havlak P."/>
            <person name="Hellsten U."/>
            <person name="Kuo D.H."/>
            <person name="Larsson T."/>
            <person name="Lv J."/>
            <person name="Arendt D."/>
            <person name="Savage R."/>
            <person name="Osoegawa K."/>
            <person name="de Jong P."/>
            <person name="Grimwood J."/>
            <person name="Chapman J.A."/>
            <person name="Shapiro H."/>
            <person name="Aerts A."/>
            <person name="Otillar R.P."/>
            <person name="Terry A.Y."/>
            <person name="Boore J.L."/>
            <person name="Grigoriev I.V."/>
            <person name="Lindberg D.R."/>
            <person name="Seaver E.C."/>
            <person name="Weisblat D.A."/>
            <person name="Putnam N.H."/>
            <person name="Rokhsar D.S."/>
        </authorList>
    </citation>
    <scope>NUCLEOTIDE SEQUENCE</scope>
    <source>
        <strain evidence="4 6">I ESC-2004</strain>
    </source>
</reference>
<keyword evidence="6" id="KW-1185">Reference proteome</keyword>
<feature type="non-terminal residue" evidence="4">
    <location>
        <position position="1"/>
    </location>
</feature>
<dbReference type="InterPro" id="IPR011333">
    <property type="entry name" value="SKP1/BTB/POZ_sf"/>
</dbReference>
<dbReference type="AlphaFoldDB" id="R7UMI4"/>
<evidence type="ECO:0000313" key="6">
    <source>
        <dbReference type="Proteomes" id="UP000014760"/>
    </source>
</evidence>
<dbReference type="InterPro" id="IPR015915">
    <property type="entry name" value="Kelch-typ_b-propeller"/>
</dbReference>
<dbReference type="Gene3D" id="2.120.10.80">
    <property type="entry name" value="Kelch-type beta propeller"/>
    <property type="match status" value="1"/>
</dbReference>
<reference evidence="6" key="1">
    <citation type="submission" date="2012-12" db="EMBL/GenBank/DDBJ databases">
        <authorList>
            <person name="Hellsten U."/>
            <person name="Grimwood J."/>
            <person name="Chapman J.A."/>
            <person name="Shapiro H."/>
            <person name="Aerts A."/>
            <person name="Otillar R.P."/>
            <person name="Terry A.Y."/>
            <person name="Boore J.L."/>
            <person name="Simakov O."/>
            <person name="Marletaz F."/>
            <person name="Cho S.-J."/>
            <person name="Edsinger-Gonzales E."/>
            <person name="Havlak P."/>
            <person name="Kuo D.-H."/>
            <person name="Larsson T."/>
            <person name="Lv J."/>
            <person name="Arendt D."/>
            <person name="Savage R."/>
            <person name="Osoegawa K."/>
            <person name="de Jong P."/>
            <person name="Lindberg D.R."/>
            <person name="Seaver E.C."/>
            <person name="Weisblat D.A."/>
            <person name="Putnam N.H."/>
            <person name="Grigoriev I.V."/>
            <person name="Rokhsar D.S."/>
        </authorList>
    </citation>
    <scope>NUCLEOTIDE SEQUENCE</scope>
    <source>
        <strain evidence="6">I ESC-2004</strain>
    </source>
</reference>
<dbReference type="PROSITE" id="PS50097">
    <property type="entry name" value="BTB"/>
    <property type="match status" value="1"/>
</dbReference>
<dbReference type="EnsemblMetazoa" id="CapteT63511">
    <property type="protein sequence ID" value="CapteP63511"/>
    <property type="gene ID" value="CapteG63511"/>
</dbReference>
<dbReference type="SUPFAM" id="SSF54695">
    <property type="entry name" value="POZ domain"/>
    <property type="match status" value="1"/>
</dbReference>
<evidence type="ECO:0000256" key="1">
    <source>
        <dbReference type="ARBA" id="ARBA00022441"/>
    </source>
</evidence>
<dbReference type="STRING" id="283909.R7UMI4"/>
<gene>
    <name evidence="4" type="ORF">CAPTEDRAFT_63511</name>
</gene>
<evidence type="ECO:0000259" key="3">
    <source>
        <dbReference type="PROSITE" id="PS50097"/>
    </source>
</evidence>